<evidence type="ECO:0008006" key="4">
    <source>
        <dbReference type="Google" id="ProtNLM"/>
    </source>
</evidence>
<feature type="transmembrane region" description="Helical" evidence="1">
    <location>
        <begin position="20"/>
        <end position="47"/>
    </location>
</feature>
<dbReference type="Proteomes" id="UP000193870">
    <property type="component" value="Unassembled WGS sequence"/>
</dbReference>
<dbReference type="EMBL" id="FWFV01000002">
    <property type="protein sequence ID" value="SLN28799.1"/>
    <property type="molecule type" value="Genomic_DNA"/>
</dbReference>
<feature type="transmembrane region" description="Helical" evidence="1">
    <location>
        <begin position="162"/>
        <end position="181"/>
    </location>
</feature>
<feature type="transmembrane region" description="Helical" evidence="1">
    <location>
        <begin position="96"/>
        <end position="116"/>
    </location>
</feature>
<organism evidence="2 3">
    <name type="scientific">Palleronia marisminoris</name>
    <dbReference type="NCBI Taxonomy" id="315423"/>
    <lineage>
        <taxon>Bacteria</taxon>
        <taxon>Pseudomonadati</taxon>
        <taxon>Pseudomonadota</taxon>
        <taxon>Alphaproteobacteria</taxon>
        <taxon>Rhodobacterales</taxon>
        <taxon>Roseobacteraceae</taxon>
        <taxon>Palleronia</taxon>
    </lineage>
</organism>
<evidence type="ECO:0000256" key="1">
    <source>
        <dbReference type="SAM" id="Phobius"/>
    </source>
</evidence>
<keyword evidence="3" id="KW-1185">Reference proteome</keyword>
<dbReference type="InterPro" id="IPR009339">
    <property type="entry name" value="DUF998"/>
</dbReference>
<sequence length="219" mass="23531">MPRYFVRSDETYLFPQQQPFLLIFLGGLGILGTVSTITAIAVASVIVPDHNWISETISDLAAGPMEIITDAALYAFSAALVATAMAASHDHLGRRLWSVGVVSLGALAAVVAVIAAHDEYGDNDHVGITVHTELVYATGILFLVAMLGMARGAGWHHPRLRLILVLLGSAWGLLSPVFFFLPDSIDGLYERGLGLIASAFVMSLSWAFLRRGIVGLPYR</sequence>
<gene>
    <name evidence="2" type="ORF">PAM7066_01153</name>
</gene>
<reference evidence="2 3" key="1">
    <citation type="submission" date="2017-03" db="EMBL/GenBank/DDBJ databases">
        <authorList>
            <person name="Afonso C.L."/>
            <person name="Miller P.J."/>
            <person name="Scott M.A."/>
            <person name="Spackman E."/>
            <person name="Goraichik I."/>
            <person name="Dimitrov K.M."/>
            <person name="Suarez D.L."/>
            <person name="Swayne D.E."/>
        </authorList>
    </citation>
    <scope>NUCLEOTIDE SEQUENCE [LARGE SCALE GENOMIC DNA]</scope>
    <source>
        <strain evidence="2 3">CECT 7066</strain>
    </source>
</reference>
<keyword evidence="1" id="KW-0812">Transmembrane</keyword>
<feature type="transmembrane region" description="Helical" evidence="1">
    <location>
        <begin position="128"/>
        <end position="150"/>
    </location>
</feature>
<keyword evidence="1" id="KW-1133">Transmembrane helix</keyword>
<accession>A0A1Y5RYV2</accession>
<protein>
    <recommendedName>
        <fullName evidence="4">DUF998 domain-containing protein</fullName>
    </recommendedName>
</protein>
<name>A0A1Y5RYV2_9RHOB</name>
<proteinExistence type="predicted"/>
<evidence type="ECO:0000313" key="3">
    <source>
        <dbReference type="Proteomes" id="UP000193870"/>
    </source>
</evidence>
<dbReference type="Pfam" id="PF06197">
    <property type="entry name" value="DUF998"/>
    <property type="match status" value="1"/>
</dbReference>
<keyword evidence="1" id="KW-0472">Membrane</keyword>
<dbReference type="OrthoDB" id="581705at2"/>
<dbReference type="AlphaFoldDB" id="A0A1Y5RYV2"/>
<feature type="transmembrane region" description="Helical" evidence="1">
    <location>
        <begin position="193"/>
        <end position="209"/>
    </location>
</feature>
<feature type="transmembrane region" description="Helical" evidence="1">
    <location>
        <begin position="67"/>
        <end position="87"/>
    </location>
</feature>
<evidence type="ECO:0000313" key="2">
    <source>
        <dbReference type="EMBL" id="SLN28799.1"/>
    </source>
</evidence>